<evidence type="ECO:0000313" key="2">
    <source>
        <dbReference type="Proteomes" id="UP000187455"/>
    </source>
</evidence>
<organism evidence="1 2">
    <name type="scientific">Smittium mucronatum</name>
    <dbReference type="NCBI Taxonomy" id="133383"/>
    <lineage>
        <taxon>Eukaryota</taxon>
        <taxon>Fungi</taxon>
        <taxon>Fungi incertae sedis</taxon>
        <taxon>Zoopagomycota</taxon>
        <taxon>Kickxellomycotina</taxon>
        <taxon>Harpellomycetes</taxon>
        <taxon>Harpellales</taxon>
        <taxon>Legeriomycetaceae</taxon>
        <taxon>Smittium</taxon>
    </lineage>
</organism>
<protein>
    <recommendedName>
        <fullName evidence="3">Pentatricopeptide repeat-containing protein</fullName>
    </recommendedName>
</protein>
<evidence type="ECO:0000313" key="1">
    <source>
        <dbReference type="EMBL" id="OLY84836.1"/>
    </source>
</evidence>
<evidence type="ECO:0008006" key="3">
    <source>
        <dbReference type="Google" id="ProtNLM"/>
    </source>
</evidence>
<dbReference type="Pfam" id="PF01535">
    <property type="entry name" value="PPR"/>
    <property type="match status" value="1"/>
</dbReference>
<name>A0A1R0H6T6_9FUNG</name>
<dbReference type="InterPro" id="IPR002885">
    <property type="entry name" value="PPR_rpt"/>
</dbReference>
<dbReference type="OrthoDB" id="5587999at2759"/>
<sequence>MHYTSSTFLRSPGRLCTISKVLKAVPSFNFRFSTCQFSSTNLIHLQLKFSTSSTSVIQKGFDSHFIRLYSTKEAEKDHFFISDIESWLEAEFKSDNISIIRIFDHYHLDHYLDSSNYDSSSSSSDTSEPLRVIPSKILDLFLVYLSKIDLDHPMLSYTSPKYLTDSNLARFLEKNLKNIKSVDYTNVLVEFCINPSYQVRAVLGPFFILSRITLILKLFKLTQIPISIDATLSLISFYSRFDYFIQLRVSDFLGDLSAIESSHPSNILSNRIFFEQLLRKNEKNLLENENKKRFSKEKGKLRRFSSVQNRSDRIYEKLGYGVFLPPSKVSNLSNFLSSSKSPRVNKKLSSVWVEYLSLKKIIKTLANPNPDYRSLVPVDKNPLHSTNTPVFNNPLDKTYIEKIYSISDLNASKEALNLLIKTFGDLSNDQLLSQDHISSLKSATIKLVKSLAIKGNSTDIELLVSKFPHLLSLANPIDNSQNKILRDSFDPELNTPNEILVNHMNTTVSEMYIKSLRLSLQFSKEQWVYRQFLNRWRSQLDGFSEIDPSESKNLKFLSARWNEGSISSQHIFSLLSQGKINAAYKTLRAATIAAKIGHSSSSYSALIRCLFNVGEYHKAMDLFYSMQTVIEDKVSFESSEESYLSIQKTLLNSEYDSVLIPSPKKDTYSLVFQCLILTLNSIESTCPGLETFEESNSLTSKKIELLNHVFKTWSMSEKKWEIQIPVSVASSILNILIENFNILSSPGHGQDSLKFEFFQFVKVIFQFFGRSKSIRVEAGASLNLNWVTKVSKDIISMSENCQDHQLANYFKSGHFISNFIQPLTTPSEDILSISEISHWNTTLLLLFNSNKTCQVSNLILKLNNSKFEISENNNLDFDLFYQSLFQSRTYLSLEILGLIYDDFISNVYPNIDAQRVGNWPGFGLNYISLLLMAASAIYKLQIPELDSGKLVNIAATPQTTSDILMGYKTTHINLKGKDLETTIIKSILLIMKISKNHPEFDTSFYVYKNQPLSKNMSRCLSVASNYINKELDSLGIKSRFDHQTFNLGFKKYQKSSIASNNLNDSSKKIESPVPFSQEKLFWNESSLFRSNKIIELSKSGNILHAMKHFHEMVSDRLIVSSEALLSLITLALKLRNPRQNPKSNSVIYANNKVDLDAIYNIYIPNMQNSLIPNLSVNESKNGWEFPVDIKGFRDSDSTFAWNYFASTESLVIENLLRVGKLSEAFSSLH</sequence>
<dbReference type="AlphaFoldDB" id="A0A1R0H6T6"/>
<dbReference type="NCBIfam" id="TIGR00756">
    <property type="entry name" value="PPR"/>
    <property type="match status" value="1"/>
</dbReference>
<reference evidence="1 2" key="1">
    <citation type="journal article" date="2016" name="Mol. Biol. Evol.">
        <title>Genome-Wide Survey of Gut Fungi (Harpellales) Reveals the First Horizontally Transferred Ubiquitin Gene from a Mosquito Host.</title>
        <authorList>
            <person name="Wang Y."/>
            <person name="White M.M."/>
            <person name="Kvist S."/>
            <person name="Moncalvo J.M."/>
        </authorList>
    </citation>
    <scope>NUCLEOTIDE SEQUENCE [LARGE SCALE GENOMIC DNA]</scope>
    <source>
        <strain evidence="1 2">ALG-7-W6</strain>
    </source>
</reference>
<dbReference type="EMBL" id="LSSL01000337">
    <property type="protein sequence ID" value="OLY84836.1"/>
    <property type="molecule type" value="Genomic_DNA"/>
</dbReference>
<proteinExistence type="predicted"/>
<dbReference type="Proteomes" id="UP000187455">
    <property type="component" value="Unassembled WGS sequence"/>
</dbReference>
<accession>A0A1R0H6T6</accession>
<keyword evidence="2" id="KW-1185">Reference proteome</keyword>
<comment type="caution">
    <text evidence="1">The sequence shown here is derived from an EMBL/GenBank/DDBJ whole genome shotgun (WGS) entry which is preliminary data.</text>
</comment>
<dbReference type="STRING" id="133383.A0A1R0H6T6"/>
<gene>
    <name evidence="1" type="ORF">AYI68_g991</name>
</gene>